<protein>
    <submittedName>
        <fullName evidence="1">Uncharacterized protein</fullName>
    </submittedName>
</protein>
<organism evidence="1 2">
    <name type="scientific">Blautia luti</name>
    <dbReference type="NCBI Taxonomy" id="89014"/>
    <lineage>
        <taxon>Bacteria</taxon>
        <taxon>Bacillati</taxon>
        <taxon>Bacillota</taxon>
        <taxon>Clostridia</taxon>
        <taxon>Lachnospirales</taxon>
        <taxon>Lachnospiraceae</taxon>
        <taxon>Blautia</taxon>
    </lineage>
</organism>
<reference evidence="1 2" key="1">
    <citation type="submission" date="2019-07" db="EMBL/GenBank/DDBJ databases">
        <authorList>
            <person name="Hibberd C M."/>
            <person name="Gehrig L. J."/>
            <person name="Chang H.-W."/>
            <person name="Venkatesh S."/>
        </authorList>
    </citation>
    <scope>NUCLEOTIDE SEQUENCE [LARGE SCALE GENOMIC DNA]</scope>
    <source>
        <strain evidence="1">Blautia_luti_SSTS_Bg7063</strain>
    </source>
</reference>
<keyword evidence="2" id="KW-1185">Reference proteome</keyword>
<gene>
    <name evidence="1" type="ORF">RSSSTS7063_02577</name>
</gene>
<name>A0A564VLW7_9FIRM</name>
<dbReference type="AlphaFoldDB" id="A0A564VLW7"/>
<sequence length="39" mass="4941">MSEQSYKERICEEVKKIDDLEMLQFIWEILRHLREDEEK</sequence>
<accession>A0A564VLW7</accession>
<evidence type="ECO:0000313" key="1">
    <source>
        <dbReference type="EMBL" id="VUX33408.1"/>
    </source>
</evidence>
<evidence type="ECO:0000313" key="2">
    <source>
        <dbReference type="Proteomes" id="UP000408482"/>
    </source>
</evidence>
<dbReference type="Proteomes" id="UP000408482">
    <property type="component" value="Unassembled WGS sequence"/>
</dbReference>
<dbReference type="EMBL" id="CABHNW010000030">
    <property type="protein sequence ID" value="VUX33408.1"/>
    <property type="molecule type" value="Genomic_DNA"/>
</dbReference>
<proteinExistence type="predicted"/>